<dbReference type="EMBL" id="ML977148">
    <property type="protein sequence ID" value="KAF1988471.1"/>
    <property type="molecule type" value="Genomic_DNA"/>
</dbReference>
<gene>
    <name evidence="1" type="ORF">K402DRAFT_452715</name>
</gene>
<dbReference type="OrthoDB" id="3794773at2759"/>
<accession>A0A6G1H5H4</accession>
<dbReference type="AlphaFoldDB" id="A0A6G1H5H4"/>
<keyword evidence="2" id="KW-1185">Reference proteome</keyword>
<dbReference type="Proteomes" id="UP000800041">
    <property type="component" value="Unassembled WGS sequence"/>
</dbReference>
<proteinExistence type="predicted"/>
<reference evidence="1" key="1">
    <citation type="journal article" date="2020" name="Stud. Mycol.">
        <title>101 Dothideomycetes genomes: a test case for predicting lifestyles and emergence of pathogens.</title>
        <authorList>
            <person name="Haridas S."/>
            <person name="Albert R."/>
            <person name="Binder M."/>
            <person name="Bloem J."/>
            <person name="Labutti K."/>
            <person name="Salamov A."/>
            <person name="Andreopoulos B."/>
            <person name="Baker S."/>
            <person name="Barry K."/>
            <person name="Bills G."/>
            <person name="Bluhm B."/>
            <person name="Cannon C."/>
            <person name="Castanera R."/>
            <person name="Culley D."/>
            <person name="Daum C."/>
            <person name="Ezra D."/>
            <person name="Gonzalez J."/>
            <person name="Henrissat B."/>
            <person name="Kuo A."/>
            <person name="Liang C."/>
            <person name="Lipzen A."/>
            <person name="Lutzoni F."/>
            <person name="Magnuson J."/>
            <person name="Mondo S."/>
            <person name="Nolan M."/>
            <person name="Ohm R."/>
            <person name="Pangilinan J."/>
            <person name="Park H.-J."/>
            <person name="Ramirez L."/>
            <person name="Alfaro M."/>
            <person name="Sun H."/>
            <person name="Tritt A."/>
            <person name="Yoshinaga Y."/>
            <person name="Zwiers L.-H."/>
            <person name="Turgeon B."/>
            <person name="Goodwin S."/>
            <person name="Spatafora J."/>
            <person name="Crous P."/>
            <person name="Grigoriev I."/>
        </authorList>
    </citation>
    <scope>NUCLEOTIDE SEQUENCE</scope>
    <source>
        <strain evidence="1">CBS 113979</strain>
    </source>
</reference>
<evidence type="ECO:0000313" key="2">
    <source>
        <dbReference type="Proteomes" id="UP000800041"/>
    </source>
</evidence>
<evidence type="ECO:0000313" key="1">
    <source>
        <dbReference type="EMBL" id="KAF1988471.1"/>
    </source>
</evidence>
<organism evidence="1 2">
    <name type="scientific">Aulographum hederae CBS 113979</name>
    <dbReference type="NCBI Taxonomy" id="1176131"/>
    <lineage>
        <taxon>Eukaryota</taxon>
        <taxon>Fungi</taxon>
        <taxon>Dikarya</taxon>
        <taxon>Ascomycota</taxon>
        <taxon>Pezizomycotina</taxon>
        <taxon>Dothideomycetes</taxon>
        <taxon>Pleosporomycetidae</taxon>
        <taxon>Aulographales</taxon>
        <taxon>Aulographaceae</taxon>
    </lineage>
</organism>
<sequence>MTKMTGMHGLQHFPYQYDNDNRYALAAVDRDIEQCHVDVKRTHLATDDYDQYAATVYDVANKQIGTASGQLRDNDQLIVPGADGLKEVTITRREQMGGKGTKGTPFTINYGPDPGTADYREWWSNSATLGTSLDMQKDTKDFPNVLQPGGYCNIPDVFGDEDYDEQSVTCYYPCIRA</sequence>
<name>A0A6G1H5H4_9PEZI</name>
<protein>
    <submittedName>
        <fullName evidence="1">Uncharacterized protein</fullName>
    </submittedName>
</protein>